<evidence type="ECO:0000256" key="3">
    <source>
        <dbReference type="SAM" id="Phobius"/>
    </source>
</evidence>
<evidence type="ECO:0000256" key="2">
    <source>
        <dbReference type="ARBA" id="ARBA00022741"/>
    </source>
</evidence>
<keyword evidence="3" id="KW-0812">Transmembrane</keyword>
<dbReference type="InterPro" id="IPR027417">
    <property type="entry name" value="P-loop_NTPase"/>
</dbReference>
<dbReference type="Gene3D" id="3.40.50.300">
    <property type="entry name" value="P-loop containing nucleotide triphosphate hydrolases"/>
    <property type="match status" value="1"/>
</dbReference>
<sequence length="299" mass="33951">MRAETTRRAHPVEVKSYRRLYRVFWSDFARGQIQKANFEKLLTEFGGRIVLFDNDTENEAERDAQIDRLLEVVESLPSRGKRYSNIFFQAASAELAKSEAESEECDINRETLRSVSILLDKFDECNRLEDQENGADPKGQMEKWYSLLSRCDQLIDRIGNRGDQEMTDVEKKVVALRKTIQHFIKAKENESGEQVKRQAMLAAKDRLQREYRKKKAVRVGLIVGGTLLGVGVVAAAIALVVLYPPSLAVMLRVARALYPLLKRALPFLIISLPSALFTVIRAARQALSKRGNLPTDNQL</sequence>
<accession>A0AAE1AXK4</accession>
<protein>
    <recommendedName>
        <fullName evidence="4">AIG1-type G domain-containing protein</fullName>
    </recommendedName>
</protein>
<dbReference type="InterPro" id="IPR006703">
    <property type="entry name" value="G_AIG1"/>
</dbReference>
<feature type="transmembrane region" description="Helical" evidence="3">
    <location>
        <begin position="219"/>
        <end position="244"/>
    </location>
</feature>
<keyword evidence="3" id="KW-0472">Membrane</keyword>
<evidence type="ECO:0000313" key="6">
    <source>
        <dbReference type="Proteomes" id="UP001283361"/>
    </source>
</evidence>
<keyword evidence="6" id="KW-1185">Reference proteome</keyword>
<comment type="caution">
    <text evidence="5">The sequence shown here is derived from an EMBL/GenBank/DDBJ whole genome shotgun (WGS) entry which is preliminary data.</text>
</comment>
<evidence type="ECO:0000256" key="1">
    <source>
        <dbReference type="ARBA" id="ARBA00008535"/>
    </source>
</evidence>
<dbReference type="Proteomes" id="UP001283361">
    <property type="component" value="Unassembled WGS sequence"/>
</dbReference>
<name>A0AAE1AXK4_9GAST</name>
<keyword evidence="3" id="KW-1133">Transmembrane helix</keyword>
<dbReference type="AlphaFoldDB" id="A0AAE1AXK4"/>
<reference evidence="5" key="1">
    <citation type="journal article" date="2023" name="G3 (Bethesda)">
        <title>A reference genome for the long-term kleptoplast-retaining sea slug Elysia crispata morphotype clarki.</title>
        <authorList>
            <person name="Eastman K.E."/>
            <person name="Pendleton A.L."/>
            <person name="Shaikh M.A."/>
            <person name="Suttiyut T."/>
            <person name="Ogas R."/>
            <person name="Tomko P."/>
            <person name="Gavelis G."/>
            <person name="Widhalm J.R."/>
            <person name="Wisecaver J.H."/>
        </authorList>
    </citation>
    <scope>NUCLEOTIDE SEQUENCE</scope>
    <source>
        <strain evidence="5">ECLA1</strain>
    </source>
</reference>
<comment type="similarity">
    <text evidence="1">Belongs to the TRAFAC class TrmE-Era-EngA-EngB-Septin-like GTPase superfamily. AIG1/Toc34/Toc159-like paraseptin GTPase family. IAN subfamily.</text>
</comment>
<dbReference type="Pfam" id="PF04548">
    <property type="entry name" value="AIG1"/>
    <property type="match status" value="1"/>
</dbReference>
<feature type="domain" description="AIG1-type G" evidence="4">
    <location>
        <begin position="35"/>
        <end position="96"/>
    </location>
</feature>
<evidence type="ECO:0000259" key="4">
    <source>
        <dbReference type="Pfam" id="PF04548"/>
    </source>
</evidence>
<feature type="transmembrane region" description="Helical" evidence="3">
    <location>
        <begin position="264"/>
        <end position="283"/>
    </location>
</feature>
<gene>
    <name evidence="5" type="ORF">RRG08_013290</name>
</gene>
<dbReference type="GO" id="GO:0005525">
    <property type="term" value="F:GTP binding"/>
    <property type="evidence" value="ECO:0007669"/>
    <property type="project" value="InterPro"/>
</dbReference>
<evidence type="ECO:0000313" key="5">
    <source>
        <dbReference type="EMBL" id="KAK3795565.1"/>
    </source>
</evidence>
<proteinExistence type="inferred from homology"/>
<dbReference type="EMBL" id="JAWDGP010001032">
    <property type="protein sequence ID" value="KAK3795565.1"/>
    <property type="molecule type" value="Genomic_DNA"/>
</dbReference>
<organism evidence="5 6">
    <name type="scientific">Elysia crispata</name>
    <name type="common">lettuce slug</name>
    <dbReference type="NCBI Taxonomy" id="231223"/>
    <lineage>
        <taxon>Eukaryota</taxon>
        <taxon>Metazoa</taxon>
        <taxon>Spiralia</taxon>
        <taxon>Lophotrochozoa</taxon>
        <taxon>Mollusca</taxon>
        <taxon>Gastropoda</taxon>
        <taxon>Heterobranchia</taxon>
        <taxon>Euthyneura</taxon>
        <taxon>Panpulmonata</taxon>
        <taxon>Sacoglossa</taxon>
        <taxon>Placobranchoidea</taxon>
        <taxon>Plakobranchidae</taxon>
        <taxon>Elysia</taxon>
    </lineage>
</organism>
<keyword evidence="2" id="KW-0547">Nucleotide-binding</keyword>